<sequence>MGVWPRLKEIAVTHPEGGKWDHHIKDTSAAPFLSIRPRFWKPLVLTGIGEPRRLHLKELYLNILSEEELQRLAQMDLSVTETLGFGFSIDSSVALLREVLSPARLPALQTLELWFANDGPEEDDDEKITVASLGDILSGIPPIRSFSFTLSEESSISSIPLCSALAASLRHLEIDLEEVDWMQQPAFDFSPILNCRGLESLNLYLGDVDVISIEAQVLSIARECSQLTSLALRSRQDVRQARVWGEPQTAHQNSPQPFRWDDDIPQEAIYGQSEVQQLVKLAESIGSLGSISSLSVEGDFKEDVYLDPQLTKALAKISSLRVLKLGAVSVKRLHFAPLLACPSLVEVDLKAALANPLFDSYEKLYGHEVPSAALPELETAASIEAVENTGPRESGSAMGQAQNKRYRCSVQ</sequence>
<dbReference type="Gene3D" id="3.80.10.10">
    <property type="entry name" value="Ribonuclease Inhibitor"/>
    <property type="match status" value="1"/>
</dbReference>
<evidence type="ECO:0000256" key="1">
    <source>
        <dbReference type="SAM" id="MobiDB-lite"/>
    </source>
</evidence>
<name>A0A0U9HJ15_KLENI</name>
<accession>A0A0U9HJ15</accession>
<dbReference type="AlphaFoldDB" id="A0A0U9HJ15"/>
<feature type="region of interest" description="Disordered" evidence="1">
    <location>
        <begin position="388"/>
        <end position="411"/>
    </location>
</feature>
<dbReference type="EMBL" id="DF237024">
    <property type="protein sequence ID" value="GAQ81233.1"/>
    <property type="molecule type" value="Genomic_DNA"/>
</dbReference>
<evidence type="ECO:0000313" key="3">
    <source>
        <dbReference type="Proteomes" id="UP000054558"/>
    </source>
</evidence>
<dbReference type="Proteomes" id="UP000054558">
    <property type="component" value="Unassembled WGS sequence"/>
</dbReference>
<evidence type="ECO:0000313" key="2">
    <source>
        <dbReference type="EMBL" id="GAQ81233.1"/>
    </source>
</evidence>
<keyword evidence="3" id="KW-1185">Reference proteome</keyword>
<proteinExistence type="predicted"/>
<reference evidence="2 3" key="1">
    <citation type="journal article" date="2014" name="Nat. Commun.">
        <title>Klebsormidium flaccidum genome reveals primary factors for plant terrestrial adaptation.</title>
        <authorList>
            <person name="Hori K."/>
            <person name="Maruyama F."/>
            <person name="Fujisawa T."/>
            <person name="Togashi T."/>
            <person name="Yamamoto N."/>
            <person name="Seo M."/>
            <person name="Sato S."/>
            <person name="Yamada T."/>
            <person name="Mori H."/>
            <person name="Tajima N."/>
            <person name="Moriyama T."/>
            <person name="Ikeuchi M."/>
            <person name="Watanabe M."/>
            <person name="Wada H."/>
            <person name="Kobayashi K."/>
            <person name="Saito M."/>
            <person name="Masuda T."/>
            <person name="Sasaki-Sekimoto Y."/>
            <person name="Mashiguchi K."/>
            <person name="Awai K."/>
            <person name="Shimojima M."/>
            <person name="Masuda S."/>
            <person name="Iwai M."/>
            <person name="Nobusawa T."/>
            <person name="Narise T."/>
            <person name="Kondo S."/>
            <person name="Saito H."/>
            <person name="Sato R."/>
            <person name="Murakawa M."/>
            <person name="Ihara Y."/>
            <person name="Oshima-Yamada Y."/>
            <person name="Ohtaka K."/>
            <person name="Satoh M."/>
            <person name="Sonobe K."/>
            <person name="Ishii M."/>
            <person name="Ohtani R."/>
            <person name="Kanamori-Sato M."/>
            <person name="Honoki R."/>
            <person name="Miyazaki D."/>
            <person name="Mochizuki H."/>
            <person name="Umetsu J."/>
            <person name="Higashi K."/>
            <person name="Shibata D."/>
            <person name="Kamiya Y."/>
            <person name="Sato N."/>
            <person name="Nakamura Y."/>
            <person name="Tabata S."/>
            <person name="Ida S."/>
            <person name="Kurokawa K."/>
            <person name="Ohta H."/>
        </authorList>
    </citation>
    <scope>NUCLEOTIDE SEQUENCE [LARGE SCALE GENOMIC DNA]</scope>
    <source>
        <strain evidence="2 3">NIES-2285</strain>
    </source>
</reference>
<dbReference type="InterPro" id="IPR032675">
    <property type="entry name" value="LRR_dom_sf"/>
</dbReference>
<dbReference type="SUPFAM" id="SSF52047">
    <property type="entry name" value="RNI-like"/>
    <property type="match status" value="1"/>
</dbReference>
<gene>
    <name evidence="2" type="ORF">KFL_000750020</name>
</gene>
<organism evidence="2 3">
    <name type="scientific">Klebsormidium nitens</name>
    <name type="common">Green alga</name>
    <name type="synonym">Ulothrix nitens</name>
    <dbReference type="NCBI Taxonomy" id="105231"/>
    <lineage>
        <taxon>Eukaryota</taxon>
        <taxon>Viridiplantae</taxon>
        <taxon>Streptophyta</taxon>
        <taxon>Klebsormidiophyceae</taxon>
        <taxon>Klebsormidiales</taxon>
        <taxon>Klebsormidiaceae</taxon>
        <taxon>Klebsormidium</taxon>
    </lineage>
</organism>
<protein>
    <submittedName>
        <fullName evidence="2">Uncharacterized protein</fullName>
    </submittedName>
</protein>